<reference evidence="3" key="1">
    <citation type="submission" date="2016-10" db="EMBL/GenBank/DDBJ databases">
        <authorList>
            <person name="Varghese N."/>
            <person name="Submissions S."/>
        </authorList>
    </citation>
    <scope>NUCLEOTIDE SEQUENCE [LARGE SCALE GENOMIC DNA]</scope>
    <source>
        <strain evidence="3">CGMCC 1.7715</strain>
    </source>
</reference>
<dbReference type="STRING" id="604088.SAMN04488060_2718"/>
<dbReference type="EMBL" id="FOWZ01000005">
    <property type="protein sequence ID" value="SFP40481.1"/>
    <property type="molecule type" value="Genomic_DNA"/>
</dbReference>
<evidence type="ECO:0000256" key="1">
    <source>
        <dbReference type="SAM" id="SignalP"/>
    </source>
</evidence>
<proteinExistence type="predicted"/>
<dbReference type="Proteomes" id="UP000199331">
    <property type="component" value="Unassembled WGS sequence"/>
</dbReference>
<dbReference type="RefSeq" id="WP_090482956.1">
    <property type="nucleotide sequence ID" value="NZ_FOWZ01000005.1"/>
</dbReference>
<evidence type="ECO:0000313" key="2">
    <source>
        <dbReference type="EMBL" id="SFP40481.1"/>
    </source>
</evidence>
<feature type="signal peptide" evidence="1">
    <location>
        <begin position="1"/>
        <end position="23"/>
    </location>
</feature>
<keyword evidence="1" id="KW-0732">Signal</keyword>
<protein>
    <recommendedName>
        <fullName evidence="4">Lipoprotein</fullName>
    </recommendedName>
</protein>
<keyword evidence="3" id="KW-1185">Reference proteome</keyword>
<evidence type="ECO:0008006" key="4">
    <source>
        <dbReference type="Google" id="ProtNLM"/>
    </source>
</evidence>
<dbReference type="AlphaFoldDB" id="A0A1I5Q3D4"/>
<feature type="chain" id="PRO_5011476479" description="Lipoprotein" evidence="1">
    <location>
        <begin position="24"/>
        <end position="148"/>
    </location>
</feature>
<gene>
    <name evidence="2" type="ORF">SAMN04488060_2718</name>
</gene>
<sequence>MFSPDRKTFVFPILCAALLSACASETDLDQDWCLDAGIAETAEGEWKVAFIDLSAASASTIALYRDTEVTDGWGAPSQWIQSADFDEGRQRFIESGIHPAGTVYTDEEGMVLYRSPPTQDSLQALCASIPAQAKLILLKPTAAPDESN</sequence>
<dbReference type="PROSITE" id="PS51257">
    <property type="entry name" value="PROKAR_LIPOPROTEIN"/>
    <property type="match status" value="1"/>
</dbReference>
<name>A0A1I5Q3D4_9SPHN</name>
<evidence type="ECO:0000313" key="3">
    <source>
        <dbReference type="Proteomes" id="UP000199331"/>
    </source>
</evidence>
<accession>A0A1I5Q3D4</accession>
<organism evidence="2 3">
    <name type="scientific">Qipengyuania nanhaisediminis</name>
    <dbReference type="NCBI Taxonomy" id="604088"/>
    <lineage>
        <taxon>Bacteria</taxon>
        <taxon>Pseudomonadati</taxon>
        <taxon>Pseudomonadota</taxon>
        <taxon>Alphaproteobacteria</taxon>
        <taxon>Sphingomonadales</taxon>
        <taxon>Erythrobacteraceae</taxon>
        <taxon>Qipengyuania</taxon>
    </lineage>
</organism>